<keyword evidence="3" id="KW-1185">Reference proteome</keyword>
<dbReference type="InterPro" id="IPR036047">
    <property type="entry name" value="F-box-like_dom_sf"/>
</dbReference>
<dbReference type="Pfam" id="PF00646">
    <property type="entry name" value="F-box"/>
    <property type="match status" value="1"/>
</dbReference>
<dbReference type="Gene3D" id="3.90.530.10">
    <property type="entry name" value="XPA C-terminal domain"/>
    <property type="match status" value="1"/>
</dbReference>
<evidence type="ECO:0000313" key="2">
    <source>
        <dbReference type="EMBL" id="KAJ7018915.1"/>
    </source>
</evidence>
<gene>
    <name evidence="2" type="ORF">C8F04DRAFT_1149583</name>
</gene>
<protein>
    <recommendedName>
        <fullName evidence="1">F-box domain-containing protein</fullName>
    </recommendedName>
</protein>
<dbReference type="InterPro" id="IPR001810">
    <property type="entry name" value="F-box_dom"/>
</dbReference>
<name>A0AAD6S0Y3_9AGAR</name>
<proteinExistence type="predicted"/>
<organism evidence="2 3">
    <name type="scientific">Mycena alexandri</name>
    <dbReference type="NCBI Taxonomy" id="1745969"/>
    <lineage>
        <taxon>Eukaryota</taxon>
        <taxon>Fungi</taxon>
        <taxon>Dikarya</taxon>
        <taxon>Basidiomycota</taxon>
        <taxon>Agaricomycotina</taxon>
        <taxon>Agaricomycetes</taxon>
        <taxon>Agaricomycetidae</taxon>
        <taxon>Agaricales</taxon>
        <taxon>Marasmiineae</taxon>
        <taxon>Mycenaceae</taxon>
        <taxon>Mycena</taxon>
    </lineage>
</organism>
<dbReference type="AlphaFoldDB" id="A0AAD6S0Y3"/>
<sequence length="344" mass="38223">MSLARLASMPPELQLETYYNFGFSDLLTLSHVSKFWRAFVLGDRRWSTWFDMIVDPKTEESARSMLSRFQSTNMIPERTIVNLCLSTKCSVCSTDTADIFLPLLERICHECLDPEEHAVMSVSAALTTFDLSEKDVTPNIVILQSEVGTAHIKSIKLVSKSAMKALAIKKYGGASNLETHLQIRKARSQTSYDIRIAEYDAAMALRNQLVATGDLAGAAAVTLTNKKTPKTRPQMPTILKRPYAPPAYQTYSIMATNFLSVQNGVVVAQKLVYCGICVIMAEERGPHPNPMKRTGLALHEQQIHYARRDDDCQGAVDGICDACLNRFAIEVKAEWEQAKAGSSH</sequence>
<dbReference type="Proteomes" id="UP001218188">
    <property type="component" value="Unassembled WGS sequence"/>
</dbReference>
<evidence type="ECO:0000259" key="1">
    <source>
        <dbReference type="PROSITE" id="PS50181"/>
    </source>
</evidence>
<comment type="caution">
    <text evidence="2">The sequence shown here is derived from an EMBL/GenBank/DDBJ whole genome shotgun (WGS) entry which is preliminary data.</text>
</comment>
<evidence type="ECO:0000313" key="3">
    <source>
        <dbReference type="Proteomes" id="UP001218188"/>
    </source>
</evidence>
<dbReference type="PROSITE" id="PS50181">
    <property type="entry name" value="FBOX"/>
    <property type="match status" value="1"/>
</dbReference>
<dbReference type="EMBL" id="JARJCM010000316">
    <property type="protein sequence ID" value="KAJ7018915.1"/>
    <property type="molecule type" value="Genomic_DNA"/>
</dbReference>
<dbReference type="SUPFAM" id="SSF81383">
    <property type="entry name" value="F-box domain"/>
    <property type="match status" value="1"/>
</dbReference>
<feature type="domain" description="F-box" evidence="1">
    <location>
        <begin position="3"/>
        <end position="49"/>
    </location>
</feature>
<feature type="non-terminal residue" evidence="2">
    <location>
        <position position="344"/>
    </location>
</feature>
<reference evidence="2" key="1">
    <citation type="submission" date="2023-03" db="EMBL/GenBank/DDBJ databases">
        <title>Massive genome expansion in bonnet fungi (Mycena s.s.) driven by repeated elements and novel gene families across ecological guilds.</title>
        <authorList>
            <consortium name="Lawrence Berkeley National Laboratory"/>
            <person name="Harder C.B."/>
            <person name="Miyauchi S."/>
            <person name="Viragh M."/>
            <person name="Kuo A."/>
            <person name="Thoen E."/>
            <person name="Andreopoulos B."/>
            <person name="Lu D."/>
            <person name="Skrede I."/>
            <person name="Drula E."/>
            <person name="Henrissat B."/>
            <person name="Morin E."/>
            <person name="Kohler A."/>
            <person name="Barry K."/>
            <person name="LaButti K."/>
            <person name="Morin E."/>
            <person name="Salamov A."/>
            <person name="Lipzen A."/>
            <person name="Mereny Z."/>
            <person name="Hegedus B."/>
            <person name="Baldrian P."/>
            <person name="Stursova M."/>
            <person name="Weitz H."/>
            <person name="Taylor A."/>
            <person name="Grigoriev I.V."/>
            <person name="Nagy L.G."/>
            <person name="Martin F."/>
            <person name="Kauserud H."/>
        </authorList>
    </citation>
    <scope>NUCLEOTIDE SEQUENCE</scope>
    <source>
        <strain evidence="2">CBHHK200</strain>
    </source>
</reference>
<dbReference type="InterPro" id="IPR037129">
    <property type="entry name" value="XPA_sf"/>
</dbReference>
<accession>A0AAD6S0Y3</accession>